<dbReference type="SUPFAM" id="SSF48452">
    <property type="entry name" value="TPR-like"/>
    <property type="match status" value="1"/>
</dbReference>
<feature type="compositionally biased region" description="Acidic residues" evidence="12">
    <location>
        <begin position="67"/>
        <end position="87"/>
    </location>
</feature>
<feature type="compositionally biased region" description="Low complexity" evidence="12">
    <location>
        <begin position="413"/>
        <end position="425"/>
    </location>
</feature>
<dbReference type="PANTHER" id="PTHR46512:SF9">
    <property type="entry name" value="PEPTIDYLPROLYL ISOMERASE"/>
    <property type="match status" value="1"/>
</dbReference>
<feature type="region of interest" description="Disordered" evidence="12">
    <location>
        <begin position="248"/>
        <end position="446"/>
    </location>
</feature>
<name>A0ABD3SSN9_9STRA</name>
<organism evidence="14 15">
    <name type="scientific">Cyclostephanos tholiformis</name>
    <dbReference type="NCBI Taxonomy" id="382380"/>
    <lineage>
        <taxon>Eukaryota</taxon>
        <taxon>Sar</taxon>
        <taxon>Stramenopiles</taxon>
        <taxon>Ochrophyta</taxon>
        <taxon>Bacillariophyta</taxon>
        <taxon>Coscinodiscophyceae</taxon>
        <taxon>Thalassiosirophycidae</taxon>
        <taxon>Stephanodiscales</taxon>
        <taxon>Stephanodiscaceae</taxon>
        <taxon>Cyclostephanos</taxon>
    </lineage>
</organism>
<feature type="compositionally biased region" description="Low complexity" evidence="12">
    <location>
        <begin position="88"/>
        <end position="102"/>
    </location>
</feature>
<evidence type="ECO:0000256" key="3">
    <source>
        <dbReference type="ARBA" id="ARBA00006817"/>
    </source>
</evidence>
<keyword evidence="10" id="KW-0413">Isomerase</keyword>
<dbReference type="SMART" id="SM01000">
    <property type="entry name" value="Aha1_N"/>
    <property type="match status" value="1"/>
</dbReference>
<accession>A0ABD3SSN9</accession>
<dbReference type="SMART" id="SM00028">
    <property type="entry name" value="TPR"/>
    <property type="match status" value="3"/>
</dbReference>
<evidence type="ECO:0000256" key="2">
    <source>
        <dbReference type="ARBA" id="ARBA00004496"/>
    </source>
</evidence>
<keyword evidence="8 11" id="KW-0802">TPR repeat</keyword>
<evidence type="ECO:0000256" key="12">
    <source>
        <dbReference type="SAM" id="MobiDB-lite"/>
    </source>
</evidence>
<keyword evidence="5" id="KW-0963">Cytoplasm</keyword>
<evidence type="ECO:0000313" key="15">
    <source>
        <dbReference type="Proteomes" id="UP001530377"/>
    </source>
</evidence>
<dbReference type="InterPro" id="IPR011990">
    <property type="entry name" value="TPR-like_helical_dom_sf"/>
</dbReference>
<dbReference type="InterPro" id="IPR015310">
    <property type="entry name" value="AHSA1-like_N"/>
</dbReference>
<dbReference type="PANTHER" id="PTHR46512">
    <property type="entry name" value="PEPTIDYLPROLYL ISOMERASE"/>
    <property type="match status" value="1"/>
</dbReference>
<evidence type="ECO:0000313" key="14">
    <source>
        <dbReference type="EMBL" id="KAL3827416.1"/>
    </source>
</evidence>
<comment type="caution">
    <text evidence="14">The sequence shown here is derived from an EMBL/GenBank/DDBJ whole genome shotgun (WGS) entry which is preliminary data.</text>
</comment>
<proteinExistence type="inferred from homology"/>
<feature type="compositionally biased region" description="Basic and acidic residues" evidence="12">
    <location>
        <begin position="336"/>
        <end position="347"/>
    </location>
</feature>
<feature type="compositionally biased region" description="Polar residues" evidence="12">
    <location>
        <begin position="252"/>
        <end position="262"/>
    </location>
</feature>
<evidence type="ECO:0000256" key="9">
    <source>
        <dbReference type="ARBA" id="ARBA00023110"/>
    </source>
</evidence>
<keyword evidence="6" id="KW-0597">Phosphoprotein</keyword>
<dbReference type="InterPro" id="IPR019734">
    <property type="entry name" value="TPR_rpt"/>
</dbReference>
<evidence type="ECO:0000256" key="6">
    <source>
        <dbReference type="ARBA" id="ARBA00022553"/>
    </source>
</evidence>
<feature type="compositionally biased region" description="Basic and acidic residues" evidence="12">
    <location>
        <begin position="268"/>
        <end position="303"/>
    </location>
</feature>
<feature type="domain" description="Activator of Hsp90 ATPase AHSA1-like N-terminal" evidence="13">
    <location>
        <begin position="449"/>
        <end position="598"/>
    </location>
</feature>
<reference evidence="14 15" key="1">
    <citation type="submission" date="2024-10" db="EMBL/GenBank/DDBJ databases">
        <title>Updated reference genomes for cyclostephanoid diatoms.</title>
        <authorList>
            <person name="Roberts W.R."/>
            <person name="Alverson A.J."/>
        </authorList>
    </citation>
    <scope>NUCLEOTIDE SEQUENCE [LARGE SCALE GENOMIC DNA]</scope>
    <source>
        <strain evidence="14 15">AJA228-03</strain>
    </source>
</reference>
<dbReference type="Proteomes" id="UP001530377">
    <property type="component" value="Unassembled WGS sequence"/>
</dbReference>
<dbReference type="EC" id="5.2.1.8" evidence="4"/>
<dbReference type="InterPro" id="IPR013105">
    <property type="entry name" value="TPR_2"/>
</dbReference>
<evidence type="ECO:0000256" key="5">
    <source>
        <dbReference type="ARBA" id="ARBA00022490"/>
    </source>
</evidence>
<dbReference type="Pfam" id="PF09229">
    <property type="entry name" value="Aha1_N"/>
    <property type="match status" value="1"/>
</dbReference>
<evidence type="ECO:0000256" key="7">
    <source>
        <dbReference type="ARBA" id="ARBA00022737"/>
    </source>
</evidence>
<dbReference type="Gene3D" id="1.25.40.10">
    <property type="entry name" value="Tetratricopeptide repeat domain"/>
    <property type="match status" value="1"/>
</dbReference>
<evidence type="ECO:0000256" key="4">
    <source>
        <dbReference type="ARBA" id="ARBA00013194"/>
    </source>
</evidence>
<evidence type="ECO:0000256" key="11">
    <source>
        <dbReference type="PROSITE-ProRule" id="PRU00339"/>
    </source>
</evidence>
<keyword evidence="15" id="KW-1185">Reference proteome</keyword>
<feature type="compositionally biased region" description="Gly residues" evidence="12">
    <location>
        <begin position="426"/>
        <end position="436"/>
    </location>
</feature>
<comment type="subcellular location">
    <subcellularLocation>
        <location evidence="2">Cytoplasm</location>
    </subcellularLocation>
</comment>
<dbReference type="PROSITE" id="PS50005">
    <property type="entry name" value="TPR"/>
    <property type="match status" value="1"/>
</dbReference>
<comment type="catalytic activity">
    <reaction evidence="1">
        <text>[protein]-peptidylproline (omega=180) = [protein]-peptidylproline (omega=0)</text>
        <dbReference type="Rhea" id="RHEA:16237"/>
        <dbReference type="Rhea" id="RHEA-COMP:10747"/>
        <dbReference type="Rhea" id="RHEA-COMP:10748"/>
        <dbReference type="ChEBI" id="CHEBI:83833"/>
        <dbReference type="ChEBI" id="CHEBI:83834"/>
        <dbReference type="EC" id="5.2.1.8"/>
    </reaction>
</comment>
<evidence type="ECO:0000256" key="1">
    <source>
        <dbReference type="ARBA" id="ARBA00000971"/>
    </source>
</evidence>
<dbReference type="GO" id="GO:0005737">
    <property type="term" value="C:cytoplasm"/>
    <property type="evidence" value="ECO:0007669"/>
    <property type="project" value="UniProtKB-SubCell"/>
</dbReference>
<comment type="similarity">
    <text evidence="3">Belongs to the AHA1 family.</text>
</comment>
<dbReference type="Pfam" id="PF07719">
    <property type="entry name" value="TPR_2"/>
    <property type="match status" value="1"/>
</dbReference>
<feature type="repeat" description="TPR" evidence="11">
    <location>
        <begin position="191"/>
        <end position="224"/>
    </location>
</feature>
<keyword evidence="9" id="KW-0697">Rotamase</keyword>
<dbReference type="Gene3D" id="3.15.10.20">
    <property type="entry name" value="Activator of Hsp90 ATPase Aha1, N-terminal domain"/>
    <property type="match status" value="1"/>
</dbReference>
<dbReference type="InterPro" id="IPR050754">
    <property type="entry name" value="FKBP4/5/8-like"/>
</dbReference>
<evidence type="ECO:0000256" key="8">
    <source>
        <dbReference type="ARBA" id="ARBA00022803"/>
    </source>
</evidence>
<dbReference type="GO" id="GO:0003755">
    <property type="term" value="F:peptidyl-prolyl cis-trans isomerase activity"/>
    <property type="evidence" value="ECO:0007669"/>
    <property type="project" value="UniProtKB-EC"/>
</dbReference>
<dbReference type="SUPFAM" id="SSF103111">
    <property type="entry name" value="Activator of Hsp90 ATPase, Aha1"/>
    <property type="match status" value="1"/>
</dbReference>
<gene>
    <name evidence="14" type="ORF">ACHAXA_003150</name>
</gene>
<feature type="compositionally biased region" description="Acidic residues" evidence="12">
    <location>
        <begin position="357"/>
        <end position="368"/>
    </location>
</feature>
<dbReference type="InterPro" id="IPR036338">
    <property type="entry name" value="Aha1"/>
</dbReference>
<dbReference type="AlphaFoldDB" id="A0ABD3SSN9"/>
<evidence type="ECO:0000256" key="10">
    <source>
        <dbReference type="ARBA" id="ARBA00023235"/>
    </source>
</evidence>
<evidence type="ECO:0000259" key="13">
    <source>
        <dbReference type="SMART" id="SM01000"/>
    </source>
</evidence>
<keyword evidence="7" id="KW-0677">Repeat</keyword>
<feature type="region of interest" description="Disordered" evidence="12">
    <location>
        <begin position="1"/>
        <end position="105"/>
    </location>
</feature>
<feature type="compositionally biased region" description="Acidic residues" evidence="12">
    <location>
        <begin position="37"/>
        <end position="59"/>
    </location>
</feature>
<feature type="compositionally biased region" description="Basic and acidic residues" evidence="12">
    <location>
        <begin position="315"/>
        <end position="328"/>
    </location>
</feature>
<protein>
    <recommendedName>
        <fullName evidence="4">peptidylprolyl isomerase</fullName>
        <ecNumber evidence="4">5.2.1.8</ecNumber>
    </recommendedName>
</protein>
<sequence length="600" mass="66060">MTDAAMEEEIVARDDDAEVSIPPENAFVDHPPPPPISEDDSASATDVDDDVVDDDDDEAVNGRRGDDGEDDDDDDEDGEVGGGDDDVPPSSSSSSSSSSSDPTNALLSAMSHKDIGNGHFKSGNYPDAVRSYRRGTNALKNLNINNCGDEQVKSILITLQTNLSMVTYKQEKYKMSRDVASKAIDIDGTNVKALYRRAMAHRMLGDIDSARDDLRAALGIEPNNVAVRKELVLIKKVLDERKAKEKAGLQRAFSSRGASSLYSDKEEEEKRKEMERKEKDRLEKEAMEGRKKEWEDECVRRMASDPPEDVVSFEEWDKQRRKKEEKAEKARKKAKKAEEDLRREERRRAKKAAMKENDDDGSDDDELTEKELSALRGYKKTSDGRTTSYFTREQTEHERELIGSIAPKRIDESSSPSSTSNLAASEGGGGSGGGSGPSAWNASGTTWEEKDATDWCTKTLERCLLNTPASAHYSSSSSTTYVAVVKGVSDVKGDASVAIAGGKKRYIYDYHATVKYEISIEGGEVVASGALKLPEVHSANTSSGNEEELEVEILAWKKAPQDDDVGTSGRVQDCIECRKVLITDVRKSVLGFVEKFNENF</sequence>
<dbReference type="EMBL" id="JALLPB020000004">
    <property type="protein sequence ID" value="KAL3827416.1"/>
    <property type="molecule type" value="Genomic_DNA"/>
</dbReference>